<dbReference type="Gene3D" id="2.80.10.50">
    <property type="match status" value="1"/>
</dbReference>
<dbReference type="UniPathway" id="UPA00378"/>
<reference evidence="5 7" key="2">
    <citation type="journal article" date="2013" name="Nature">
        <title>Insights into bilaterian evolution from three spiralian genomes.</title>
        <authorList>
            <person name="Simakov O."/>
            <person name="Marletaz F."/>
            <person name="Cho S.J."/>
            <person name="Edsinger-Gonzales E."/>
            <person name="Havlak P."/>
            <person name="Hellsten U."/>
            <person name="Kuo D.H."/>
            <person name="Larsson T."/>
            <person name="Lv J."/>
            <person name="Arendt D."/>
            <person name="Savage R."/>
            <person name="Osoegawa K."/>
            <person name="de Jong P."/>
            <person name="Grimwood J."/>
            <person name="Chapman J.A."/>
            <person name="Shapiro H."/>
            <person name="Aerts A."/>
            <person name="Otillar R.P."/>
            <person name="Terry A.Y."/>
            <person name="Boore J.L."/>
            <person name="Grigoriev I.V."/>
            <person name="Lindberg D.R."/>
            <person name="Seaver E.C."/>
            <person name="Weisblat D.A."/>
            <person name="Putnam N.H."/>
            <person name="Rokhsar D.S."/>
        </authorList>
    </citation>
    <scope>NUCLEOTIDE SEQUENCE</scope>
    <source>
        <strain evidence="5 7">I ESC-2004</strain>
    </source>
</reference>
<reference evidence="6" key="3">
    <citation type="submission" date="2015-06" db="UniProtKB">
        <authorList>
            <consortium name="EnsemblMetazoa"/>
        </authorList>
    </citation>
    <scope>IDENTIFICATION</scope>
</reference>
<dbReference type="AlphaFoldDB" id="R7UHT6"/>
<keyword evidence="2" id="KW-0808">Transferase</keyword>
<dbReference type="STRING" id="283909.R7UHT6"/>
<keyword evidence="2" id="KW-0430">Lectin</keyword>
<organism evidence="5">
    <name type="scientific">Capitella teleta</name>
    <name type="common">Polychaete worm</name>
    <dbReference type="NCBI Taxonomy" id="283909"/>
    <lineage>
        <taxon>Eukaryota</taxon>
        <taxon>Metazoa</taxon>
        <taxon>Spiralia</taxon>
        <taxon>Lophotrochozoa</taxon>
        <taxon>Annelida</taxon>
        <taxon>Polychaeta</taxon>
        <taxon>Sedentaria</taxon>
        <taxon>Scolecida</taxon>
        <taxon>Capitellidae</taxon>
        <taxon>Capitella</taxon>
    </lineage>
</organism>
<protein>
    <recommendedName>
        <fullName evidence="2">Polypeptide N-acetylgalactosaminyltransferase</fullName>
        <ecNumber evidence="2">2.4.1.-</ecNumber>
    </recommendedName>
    <alternativeName>
        <fullName evidence="2">Protein-UDP acetylgalactosaminyltransferase</fullName>
    </alternativeName>
</protein>
<reference evidence="7" key="1">
    <citation type="submission" date="2012-12" db="EMBL/GenBank/DDBJ databases">
        <authorList>
            <person name="Hellsten U."/>
            <person name="Grimwood J."/>
            <person name="Chapman J.A."/>
            <person name="Shapiro H."/>
            <person name="Aerts A."/>
            <person name="Otillar R.P."/>
            <person name="Terry A.Y."/>
            <person name="Boore J.L."/>
            <person name="Simakov O."/>
            <person name="Marletaz F."/>
            <person name="Cho S.-J."/>
            <person name="Edsinger-Gonzales E."/>
            <person name="Havlak P."/>
            <person name="Kuo D.-H."/>
            <person name="Larsson T."/>
            <person name="Lv J."/>
            <person name="Arendt D."/>
            <person name="Savage R."/>
            <person name="Osoegawa K."/>
            <person name="de Jong P."/>
            <person name="Lindberg D.R."/>
            <person name="Seaver E.C."/>
            <person name="Weisblat D.A."/>
            <person name="Putnam N.H."/>
            <person name="Grigoriev I.V."/>
            <person name="Rokhsar D.S."/>
        </authorList>
    </citation>
    <scope>NUCLEOTIDE SEQUENCE</scope>
    <source>
        <strain evidence="7">I ESC-2004</strain>
    </source>
</reference>
<keyword evidence="2" id="KW-1133">Transmembrane helix</keyword>
<dbReference type="HOGENOM" id="CLU_411201_0_0_1"/>
<comment type="similarity">
    <text evidence="2">Belongs to the glycosyltransferase 2 family. GalNAc-T subfamily.</text>
</comment>
<evidence type="ECO:0000256" key="1">
    <source>
        <dbReference type="ARBA" id="ARBA00023157"/>
    </source>
</evidence>
<keyword evidence="2" id="KW-0472">Membrane</keyword>
<keyword evidence="2" id="KW-0464">Manganese</keyword>
<dbReference type="EC" id="2.4.1.-" evidence="2"/>
<comment type="pathway">
    <text evidence="2">Protein modification; protein glycosylation.</text>
</comment>
<feature type="region of interest" description="Disordered" evidence="3">
    <location>
        <begin position="85"/>
        <end position="105"/>
    </location>
</feature>
<comment type="cofactor">
    <cofactor evidence="2">
        <name>Mn(2+)</name>
        <dbReference type="ChEBI" id="CHEBI:29035"/>
    </cofactor>
</comment>
<dbReference type="InterPro" id="IPR035992">
    <property type="entry name" value="Ricin_B-like_lectins"/>
</dbReference>
<dbReference type="GO" id="GO:0004653">
    <property type="term" value="F:polypeptide N-acetylgalactosaminyltransferase activity"/>
    <property type="evidence" value="ECO:0007669"/>
    <property type="project" value="TreeGrafter"/>
</dbReference>
<dbReference type="EMBL" id="KB301364">
    <property type="protein sequence ID" value="ELU05643.1"/>
    <property type="molecule type" value="Genomic_DNA"/>
</dbReference>
<evidence type="ECO:0000313" key="5">
    <source>
        <dbReference type="EMBL" id="ELU05643.1"/>
    </source>
</evidence>
<dbReference type="InterPro" id="IPR001173">
    <property type="entry name" value="Glyco_trans_2-like"/>
</dbReference>
<dbReference type="GO" id="GO:0000139">
    <property type="term" value="C:Golgi membrane"/>
    <property type="evidence" value="ECO:0007669"/>
    <property type="project" value="UniProtKB-SubCell"/>
</dbReference>
<evidence type="ECO:0000313" key="6">
    <source>
        <dbReference type="EnsemblMetazoa" id="CapteP229009"/>
    </source>
</evidence>
<feature type="domain" description="Glycosyltransferase 2-like" evidence="4">
    <location>
        <begin position="135"/>
        <end position="296"/>
    </location>
</feature>
<keyword evidence="1 2" id="KW-1015">Disulfide bond</keyword>
<dbReference type="GO" id="GO:0006493">
    <property type="term" value="P:protein O-linked glycosylation"/>
    <property type="evidence" value="ECO:0007669"/>
    <property type="project" value="TreeGrafter"/>
</dbReference>
<dbReference type="PANTHER" id="PTHR11675:SF126">
    <property type="entry name" value="RICIN B LECTIN DOMAIN-CONTAINING PROTEIN"/>
    <property type="match status" value="1"/>
</dbReference>
<evidence type="ECO:0000259" key="4">
    <source>
        <dbReference type="Pfam" id="PF00535"/>
    </source>
</evidence>
<dbReference type="Proteomes" id="UP000014760">
    <property type="component" value="Unassembled WGS sequence"/>
</dbReference>
<feature type="transmembrane region" description="Helical" evidence="2">
    <location>
        <begin position="50"/>
        <end position="68"/>
    </location>
</feature>
<dbReference type="EnsemblMetazoa" id="CapteT229009">
    <property type="protein sequence ID" value="CapteP229009"/>
    <property type="gene ID" value="CapteG229009"/>
</dbReference>
<dbReference type="InterPro" id="IPR029044">
    <property type="entry name" value="Nucleotide-diphossugar_trans"/>
</dbReference>
<dbReference type="OrthoDB" id="6128211at2759"/>
<dbReference type="PANTHER" id="PTHR11675">
    <property type="entry name" value="N-ACETYLGALACTOSAMINYLTRANSFERASE"/>
    <property type="match status" value="1"/>
</dbReference>
<keyword evidence="7" id="KW-1185">Reference proteome</keyword>
<keyword evidence="2" id="KW-0812">Transmembrane</keyword>
<dbReference type="EMBL" id="AMQN01001310">
    <property type="status" value="NOT_ANNOTATED_CDS"/>
    <property type="molecule type" value="Genomic_DNA"/>
</dbReference>
<comment type="subcellular location">
    <subcellularLocation>
        <location evidence="2">Golgi apparatus membrane</location>
        <topology evidence="2">Single-pass type II membrane protein</topology>
    </subcellularLocation>
</comment>
<dbReference type="OMA" id="NIVDEYQ"/>
<keyword evidence="2" id="KW-0333">Golgi apparatus</keyword>
<gene>
    <name evidence="5" type="ORF">CAPTEDRAFT_229009</name>
</gene>
<proteinExistence type="inferred from homology"/>
<sequence length="568" mass="64508">MALSWRQLVTSALPVLARSRTIPVPYDRENRRNIVETTPTMLRSKLRGGAFTDFMLIAVLVILVYVFITRRGIGAPSDNEVIMNRAAPQERHKSPISTTSDSESQHMIDSRIKMLPDFRSSQCRSAVRKQTTPVSIVIDFYDYQFYDLKTTISAILHNTPPELIAEMLLINDGSSLIYIEEEAERYVKELEGGRLLKNDEQMGSPKARMKAFREAKSSIVVFIDHSVIVNDGWLEPLIAGLMDKPKSIMVPHYDHVHDPVSYELKSTSDNLVSTFSWRMITRMTESKLGMSEQYYKSPVLRGNIFAVTQQYFKAIGGYEENLSEFGGENLELSVRSWLCGGPIYVNPCSRVGILNLKDPVKIQSHKNLRLITEVWFASYKDIAYRTSNVDSSVSSAEKVIIETMKKKLERSTCKTIDWYINDIVKDIASPSEKAKFFGLLRCKTGRCGKVGKDGRVELGQCSPDKYGAHSSDMLFEYDSDRKVKVNGKCLSTKSTAYIQAEECVDKDVHQMYDYTDKLYFKNVWSGYCWMHVTDPDKSTGGKRQIAMAQDCETDTSDGQFISFEFIPL</sequence>
<dbReference type="SUPFAM" id="SSF50370">
    <property type="entry name" value="Ricin B-like lectins"/>
    <property type="match status" value="1"/>
</dbReference>
<dbReference type="SUPFAM" id="SSF53448">
    <property type="entry name" value="Nucleotide-diphospho-sugar transferases"/>
    <property type="match status" value="1"/>
</dbReference>
<accession>R7UHT6</accession>
<name>R7UHT6_CAPTE</name>
<dbReference type="Gene3D" id="3.90.550.10">
    <property type="entry name" value="Spore Coat Polysaccharide Biosynthesis Protein SpsA, Chain A"/>
    <property type="match status" value="1"/>
</dbReference>
<dbReference type="GO" id="GO:0030246">
    <property type="term" value="F:carbohydrate binding"/>
    <property type="evidence" value="ECO:0007669"/>
    <property type="project" value="UniProtKB-KW"/>
</dbReference>
<evidence type="ECO:0000256" key="3">
    <source>
        <dbReference type="SAM" id="MobiDB-lite"/>
    </source>
</evidence>
<evidence type="ECO:0000256" key="2">
    <source>
        <dbReference type="RuleBase" id="RU361242"/>
    </source>
</evidence>
<keyword evidence="2" id="KW-0328">Glycosyltransferase</keyword>
<evidence type="ECO:0000313" key="7">
    <source>
        <dbReference type="Proteomes" id="UP000014760"/>
    </source>
</evidence>
<dbReference type="Pfam" id="PF00535">
    <property type="entry name" value="Glycos_transf_2"/>
    <property type="match status" value="1"/>
</dbReference>